<proteinExistence type="predicted"/>
<gene>
    <name evidence="2" type="ORF">HME7025_02665</name>
</gene>
<accession>A0A2S2DYM9</accession>
<protein>
    <submittedName>
        <fullName evidence="2">Uncharacterized protein</fullName>
    </submittedName>
</protein>
<sequence length="54" mass="6077">MNTKKLPSILLHLISIAILFYLIKIGDDPAFDKLSIASAIFIELNLLRILQEPV</sequence>
<name>A0A2S2DYM9_9BACT</name>
<organism evidence="2 3">
    <name type="scientific">Aquirufa nivalisilvae</name>
    <dbReference type="NCBI Taxonomy" id="2516557"/>
    <lineage>
        <taxon>Bacteria</taxon>
        <taxon>Pseudomonadati</taxon>
        <taxon>Bacteroidota</taxon>
        <taxon>Cytophagia</taxon>
        <taxon>Cytophagales</taxon>
        <taxon>Flectobacillaceae</taxon>
        <taxon>Aquirufa</taxon>
    </lineage>
</organism>
<keyword evidence="1" id="KW-0812">Transmembrane</keyword>
<reference evidence="3" key="1">
    <citation type="submission" date="2018-05" db="EMBL/GenBank/DDBJ databases">
        <title>Pseudarcicella sp. HME7025 Genome sequencing and assembly.</title>
        <authorList>
            <person name="Kim H."/>
            <person name="Kang H."/>
            <person name="Joh K."/>
        </authorList>
    </citation>
    <scope>NUCLEOTIDE SEQUENCE [LARGE SCALE GENOMIC DNA]</scope>
    <source>
        <strain evidence="3">HME7025</strain>
    </source>
</reference>
<evidence type="ECO:0000313" key="2">
    <source>
        <dbReference type="EMBL" id="AWL10505.1"/>
    </source>
</evidence>
<dbReference type="EMBL" id="CP029346">
    <property type="protein sequence ID" value="AWL10505.1"/>
    <property type="molecule type" value="Genomic_DNA"/>
</dbReference>
<keyword evidence="1" id="KW-0472">Membrane</keyword>
<feature type="transmembrane region" description="Helical" evidence="1">
    <location>
        <begin position="6"/>
        <end position="23"/>
    </location>
</feature>
<evidence type="ECO:0000256" key="1">
    <source>
        <dbReference type="SAM" id="Phobius"/>
    </source>
</evidence>
<keyword evidence="1" id="KW-1133">Transmembrane helix</keyword>
<evidence type="ECO:0000313" key="3">
    <source>
        <dbReference type="Proteomes" id="UP000245468"/>
    </source>
</evidence>
<dbReference type="Proteomes" id="UP000245468">
    <property type="component" value="Chromosome"/>
</dbReference>
<dbReference type="AlphaFoldDB" id="A0A2S2DYM9"/>
<keyword evidence="3" id="KW-1185">Reference proteome</keyword>
<dbReference type="KEGG" id="psez:HME7025_02665"/>